<dbReference type="SUPFAM" id="SSF48403">
    <property type="entry name" value="Ankyrin repeat"/>
    <property type="match status" value="1"/>
</dbReference>
<dbReference type="Gene3D" id="1.25.40.20">
    <property type="entry name" value="Ankyrin repeat-containing domain"/>
    <property type="match status" value="1"/>
</dbReference>
<dbReference type="KEGG" id="dpb:BABL1_gene_235"/>
<gene>
    <name evidence="3" type="ORF">BABL1_gene_235</name>
</gene>
<dbReference type="AlphaFoldDB" id="V6DGT8"/>
<evidence type="ECO:0000313" key="4">
    <source>
        <dbReference type="Proteomes" id="UP000018769"/>
    </source>
</evidence>
<sequence length="300" mass="34874">MKNKITTFSLIIIYSFIYLNNKTLWSMQKQKDYECTLDLSNTIMLNYFDKLIKIKIKESRSNIFYLIHSLAEILDIDSSAHLNQQYKSCSFKFGDINKILSKYFKYYKIDVNTQNKTGDSPLIQAINLNYKNISKFLIKYPKTNINLKNNDKQNALMIAAEQPNRIKAIKYIIKYRNNNIDINDKNKYKRTALMIAASNNNAEALTLILSHPYTNINLKDQDGFTALFLASHLGLYNIVEMLLEQKEIDADLTDNQGDTAETIVIKSYNISCIVKNKTLINIYNNLINLFQEHKIRKCLT</sequence>
<dbReference type="PANTHER" id="PTHR24198">
    <property type="entry name" value="ANKYRIN REPEAT AND PROTEIN KINASE DOMAIN-CONTAINING PROTEIN"/>
    <property type="match status" value="1"/>
</dbReference>
<dbReference type="HOGENOM" id="CLU_972127_0_0_7"/>
<keyword evidence="2" id="KW-0040">ANK repeat</keyword>
<evidence type="ECO:0000313" key="3">
    <source>
        <dbReference type="EMBL" id="CDK30780.1"/>
    </source>
</evidence>
<dbReference type="PANTHER" id="PTHR24198:SF165">
    <property type="entry name" value="ANKYRIN REPEAT-CONTAINING PROTEIN-RELATED"/>
    <property type="match status" value="1"/>
</dbReference>
<keyword evidence="4" id="KW-1185">Reference proteome</keyword>
<protein>
    <submittedName>
        <fullName evidence="3">Ankyrin repeats containing protein</fullName>
    </submittedName>
</protein>
<evidence type="ECO:0000256" key="2">
    <source>
        <dbReference type="ARBA" id="ARBA00023043"/>
    </source>
</evidence>
<evidence type="ECO:0000256" key="1">
    <source>
        <dbReference type="ARBA" id="ARBA00022737"/>
    </source>
</evidence>
<name>V6DGT8_9BACT</name>
<dbReference type="eggNOG" id="COG0666">
    <property type="taxonomic scope" value="Bacteria"/>
</dbReference>
<dbReference type="RefSeq" id="WP_023792458.1">
    <property type="nucleotide sequence ID" value="NC_023003.1"/>
</dbReference>
<proteinExistence type="predicted"/>
<dbReference type="STRING" id="673862.BABL1_gene_235"/>
<dbReference type="OrthoDB" id="5657095at2"/>
<reference evidence="3 4" key="1">
    <citation type="journal article" date="2015" name="Biol. Direct">
        <title>Babela massiliensis, a representative of a widespread bacterial phylum with unusual adaptations to parasitism in amoebae.</title>
        <authorList>
            <person name="Pagnier I."/>
            <person name="Yutin N."/>
            <person name="Croce O."/>
            <person name="Makarova K.S."/>
            <person name="Wolf Y.I."/>
            <person name="Benamar S."/>
            <person name="Raoult D."/>
            <person name="Koonin E.V."/>
            <person name="La Scola B."/>
        </authorList>
    </citation>
    <scope>NUCLEOTIDE SEQUENCE [LARGE SCALE GENOMIC DNA]</scope>
    <source>
        <strain evidence="4">BABL1</strain>
    </source>
</reference>
<dbReference type="SMART" id="SM00248">
    <property type="entry name" value="ANK"/>
    <property type="match status" value="4"/>
</dbReference>
<keyword evidence="1" id="KW-0677">Repeat</keyword>
<accession>V6DGT8</accession>
<dbReference type="InterPro" id="IPR036770">
    <property type="entry name" value="Ankyrin_rpt-contain_sf"/>
</dbReference>
<dbReference type="Proteomes" id="UP000018769">
    <property type="component" value="Chromosome I"/>
</dbReference>
<organism evidence="3 4">
    <name type="scientific">Candidatus Babela massiliensis</name>
    <dbReference type="NCBI Taxonomy" id="673862"/>
    <lineage>
        <taxon>Bacteria</taxon>
        <taxon>Candidatus Babelota</taxon>
        <taxon>Candidatus Babeliae</taxon>
        <taxon>Candidatus Babeliales</taxon>
        <taxon>Candidatus Babeliaceae</taxon>
        <taxon>Candidatus Babela</taxon>
    </lineage>
</organism>
<dbReference type="Pfam" id="PF12796">
    <property type="entry name" value="Ank_2"/>
    <property type="match status" value="1"/>
</dbReference>
<dbReference type="EMBL" id="HG793133">
    <property type="protein sequence ID" value="CDK30780.1"/>
    <property type="molecule type" value="Genomic_DNA"/>
</dbReference>
<dbReference type="InterPro" id="IPR002110">
    <property type="entry name" value="Ankyrin_rpt"/>
</dbReference>